<keyword evidence="4 7" id="KW-0812">Transmembrane</keyword>
<evidence type="ECO:0000259" key="9">
    <source>
        <dbReference type="Pfam" id="PF20730"/>
    </source>
</evidence>
<dbReference type="InterPro" id="IPR007353">
    <property type="entry name" value="DUF421"/>
</dbReference>
<name>A0A2Y9BV35_9MICO</name>
<dbReference type="GO" id="GO:0005886">
    <property type="term" value="C:plasma membrane"/>
    <property type="evidence" value="ECO:0007669"/>
    <property type="project" value="UniProtKB-SubCell"/>
</dbReference>
<evidence type="ECO:0000256" key="4">
    <source>
        <dbReference type="ARBA" id="ARBA00022692"/>
    </source>
</evidence>
<feature type="domain" description="YetF-like N-terminal transmembrane" evidence="9">
    <location>
        <begin position="20"/>
        <end position="83"/>
    </location>
</feature>
<dbReference type="Proteomes" id="UP000250222">
    <property type="component" value="Unassembled WGS sequence"/>
</dbReference>
<dbReference type="InterPro" id="IPR048454">
    <property type="entry name" value="YetF_N"/>
</dbReference>
<dbReference type="InterPro" id="IPR023090">
    <property type="entry name" value="UPF0702_alpha/beta_dom_sf"/>
</dbReference>
<evidence type="ECO:0000256" key="2">
    <source>
        <dbReference type="ARBA" id="ARBA00006448"/>
    </source>
</evidence>
<gene>
    <name evidence="10" type="ORF">SAMN05216184_101344</name>
</gene>
<dbReference type="RefSeq" id="WP_110850843.1">
    <property type="nucleotide sequence ID" value="NZ_QKLZ01000001.1"/>
</dbReference>
<accession>A0A2Y9BV35</accession>
<evidence type="ECO:0000256" key="3">
    <source>
        <dbReference type="ARBA" id="ARBA00022475"/>
    </source>
</evidence>
<keyword evidence="6 7" id="KW-0472">Membrane</keyword>
<dbReference type="EMBL" id="UETB01000001">
    <property type="protein sequence ID" value="SSA36682.1"/>
    <property type="molecule type" value="Genomic_DNA"/>
</dbReference>
<evidence type="ECO:0000313" key="10">
    <source>
        <dbReference type="EMBL" id="SSA36682.1"/>
    </source>
</evidence>
<keyword evidence="5 7" id="KW-1133">Transmembrane helix</keyword>
<evidence type="ECO:0000256" key="1">
    <source>
        <dbReference type="ARBA" id="ARBA00004651"/>
    </source>
</evidence>
<comment type="similarity">
    <text evidence="2">Belongs to the UPF0702 family.</text>
</comment>
<keyword evidence="3" id="KW-1003">Cell membrane</keyword>
<dbReference type="Pfam" id="PF04239">
    <property type="entry name" value="DUF421"/>
    <property type="match status" value="1"/>
</dbReference>
<feature type="transmembrane region" description="Helical" evidence="7">
    <location>
        <begin position="64"/>
        <end position="83"/>
    </location>
</feature>
<feature type="transmembrane region" description="Helical" evidence="7">
    <location>
        <begin position="38"/>
        <end position="58"/>
    </location>
</feature>
<evidence type="ECO:0000256" key="6">
    <source>
        <dbReference type="ARBA" id="ARBA00023136"/>
    </source>
</evidence>
<evidence type="ECO:0000313" key="11">
    <source>
        <dbReference type="Proteomes" id="UP000250222"/>
    </source>
</evidence>
<dbReference type="Gene3D" id="3.30.240.20">
    <property type="entry name" value="bsu07140 like domains"/>
    <property type="match status" value="1"/>
</dbReference>
<feature type="domain" description="YetF C-terminal" evidence="8">
    <location>
        <begin position="90"/>
        <end position="156"/>
    </location>
</feature>
<sequence>MWFDTWSDIVRILAVGAAAYLTLILVLRLTGKRTLSKLNAFDLIVSVALGSTLATILLSSDVSWAEGFTAFALLAVLQLVITWTSTRAPSTRSVITAKPTLLLRDGRPLEKAMHEERVTLGELRQAVRASGSGDLADVGAVVLESDGSLSVIPAAKMGAATALDGVETSRPA</sequence>
<dbReference type="OrthoDB" id="9793799at2"/>
<evidence type="ECO:0000259" key="8">
    <source>
        <dbReference type="Pfam" id="PF04239"/>
    </source>
</evidence>
<reference evidence="10 11" key="1">
    <citation type="submission" date="2016-10" db="EMBL/GenBank/DDBJ databases">
        <authorList>
            <person name="Cai Z."/>
        </authorList>
    </citation>
    <scope>NUCLEOTIDE SEQUENCE [LARGE SCALE GENOMIC DNA]</scope>
    <source>
        <strain evidence="10 11">CGMCC 1.10826</strain>
    </source>
</reference>
<protein>
    <recommendedName>
        <fullName evidence="12">DUF421 domain-containing protein</fullName>
    </recommendedName>
</protein>
<evidence type="ECO:0008006" key="12">
    <source>
        <dbReference type="Google" id="ProtNLM"/>
    </source>
</evidence>
<dbReference type="Pfam" id="PF20730">
    <property type="entry name" value="YetF_N"/>
    <property type="match status" value="1"/>
</dbReference>
<dbReference type="PANTHER" id="PTHR34582:SF6">
    <property type="entry name" value="UPF0702 TRANSMEMBRANE PROTEIN YCAP"/>
    <property type="match status" value="1"/>
</dbReference>
<comment type="subcellular location">
    <subcellularLocation>
        <location evidence="1">Cell membrane</location>
        <topology evidence="1">Multi-pass membrane protein</topology>
    </subcellularLocation>
</comment>
<feature type="transmembrane region" description="Helical" evidence="7">
    <location>
        <begin position="12"/>
        <end position="31"/>
    </location>
</feature>
<evidence type="ECO:0000256" key="5">
    <source>
        <dbReference type="ARBA" id="ARBA00022989"/>
    </source>
</evidence>
<dbReference type="AlphaFoldDB" id="A0A2Y9BV35"/>
<organism evidence="10 11">
    <name type="scientific">Georgenia satyanarayanai</name>
    <dbReference type="NCBI Taxonomy" id="860221"/>
    <lineage>
        <taxon>Bacteria</taxon>
        <taxon>Bacillati</taxon>
        <taxon>Actinomycetota</taxon>
        <taxon>Actinomycetes</taxon>
        <taxon>Micrococcales</taxon>
        <taxon>Bogoriellaceae</taxon>
        <taxon>Georgenia</taxon>
    </lineage>
</organism>
<proteinExistence type="inferred from homology"/>
<keyword evidence="11" id="KW-1185">Reference proteome</keyword>
<evidence type="ECO:0000256" key="7">
    <source>
        <dbReference type="SAM" id="Phobius"/>
    </source>
</evidence>
<dbReference type="PANTHER" id="PTHR34582">
    <property type="entry name" value="UPF0702 TRANSMEMBRANE PROTEIN YCAP"/>
    <property type="match status" value="1"/>
</dbReference>